<feature type="domain" description="Helicase ATP-binding" evidence="5">
    <location>
        <begin position="69"/>
        <end position="241"/>
    </location>
</feature>
<gene>
    <name evidence="6" type="ORF">RFI_04152</name>
</gene>
<keyword evidence="4" id="KW-0347">Helicase</keyword>
<dbReference type="Gene3D" id="3.40.50.300">
    <property type="entry name" value="P-loop containing nucleotide triphosphate hydrolases"/>
    <property type="match status" value="1"/>
</dbReference>
<protein>
    <recommendedName>
        <fullName evidence="4">ATP-dependent RNA helicase</fullName>
        <ecNumber evidence="4">3.6.4.13</ecNumber>
    </recommendedName>
</protein>
<evidence type="ECO:0000256" key="1">
    <source>
        <dbReference type="ARBA" id="ARBA00022741"/>
    </source>
</evidence>
<evidence type="ECO:0000256" key="4">
    <source>
        <dbReference type="RuleBase" id="RU365068"/>
    </source>
</evidence>
<dbReference type="OMA" id="NEACLKT"/>
<comment type="domain">
    <text evidence="4">The Q motif is unique to and characteristic of the DEAD box family of RNA helicases and controls ATP binding and hydrolysis.</text>
</comment>
<evidence type="ECO:0000259" key="5">
    <source>
        <dbReference type="PROSITE" id="PS51192"/>
    </source>
</evidence>
<evidence type="ECO:0000313" key="6">
    <source>
        <dbReference type="EMBL" id="ETO32957.1"/>
    </source>
</evidence>
<comment type="caution">
    <text evidence="6">The sequence shown here is derived from an EMBL/GenBank/DDBJ whole genome shotgun (WGS) entry which is preliminary data.</text>
</comment>
<dbReference type="InterPro" id="IPR011545">
    <property type="entry name" value="DEAD/DEAH_box_helicase_dom"/>
</dbReference>
<comment type="catalytic activity">
    <reaction evidence="4">
        <text>ATP + H2O = ADP + phosphate + H(+)</text>
        <dbReference type="Rhea" id="RHEA:13065"/>
        <dbReference type="ChEBI" id="CHEBI:15377"/>
        <dbReference type="ChEBI" id="CHEBI:15378"/>
        <dbReference type="ChEBI" id="CHEBI:30616"/>
        <dbReference type="ChEBI" id="CHEBI:43474"/>
        <dbReference type="ChEBI" id="CHEBI:456216"/>
        <dbReference type="EC" id="3.6.4.13"/>
    </reaction>
</comment>
<dbReference type="Proteomes" id="UP000023152">
    <property type="component" value="Unassembled WGS sequence"/>
</dbReference>
<proteinExistence type="inferred from homology"/>
<evidence type="ECO:0000256" key="2">
    <source>
        <dbReference type="ARBA" id="ARBA00022801"/>
    </source>
</evidence>
<keyword evidence="2 4" id="KW-0378">Hydrolase</keyword>
<keyword evidence="1 4" id="KW-0547">Nucleotide-binding</keyword>
<name>X6P5S2_RETFI</name>
<keyword evidence="7" id="KW-1185">Reference proteome</keyword>
<evidence type="ECO:0000313" key="7">
    <source>
        <dbReference type="Proteomes" id="UP000023152"/>
    </source>
</evidence>
<comment type="function">
    <text evidence="4">RNA helicase.</text>
</comment>
<dbReference type="CDD" id="cd17960">
    <property type="entry name" value="DEADc_DDX55"/>
    <property type="match status" value="1"/>
</dbReference>
<dbReference type="PANTHER" id="PTHR24031">
    <property type="entry name" value="RNA HELICASE"/>
    <property type="match status" value="1"/>
</dbReference>
<dbReference type="GO" id="GO:0003724">
    <property type="term" value="F:RNA helicase activity"/>
    <property type="evidence" value="ECO:0007669"/>
    <property type="project" value="UniProtKB-EC"/>
</dbReference>
<dbReference type="GO" id="GO:0003723">
    <property type="term" value="F:RNA binding"/>
    <property type="evidence" value="ECO:0007669"/>
    <property type="project" value="UniProtKB-UniRule"/>
</dbReference>
<dbReference type="InterPro" id="IPR014001">
    <property type="entry name" value="Helicase_ATP-bd"/>
</dbReference>
<feature type="non-terminal residue" evidence="6">
    <location>
        <position position="313"/>
    </location>
</feature>
<dbReference type="AlphaFoldDB" id="X6P5S2"/>
<keyword evidence="4" id="KW-0694">RNA-binding</keyword>
<organism evidence="6 7">
    <name type="scientific">Reticulomyxa filosa</name>
    <dbReference type="NCBI Taxonomy" id="46433"/>
    <lineage>
        <taxon>Eukaryota</taxon>
        <taxon>Sar</taxon>
        <taxon>Rhizaria</taxon>
        <taxon>Retaria</taxon>
        <taxon>Foraminifera</taxon>
        <taxon>Monothalamids</taxon>
        <taxon>Reticulomyxidae</taxon>
        <taxon>Reticulomyxa</taxon>
    </lineage>
</organism>
<dbReference type="SUPFAM" id="SSF52540">
    <property type="entry name" value="P-loop containing nucleoside triphosphate hydrolases"/>
    <property type="match status" value="1"/>
</dbReference>
<dbReference type="GO" id="GO:0016787">
    <property type="term" value="F:hydrolase activity"/>
    <property type="evidence" value="ECO:0007669"/>
    <property type="project" value="UniProtKB-KW"/>
</dbReference>
<dbReference type="OrthoDB" id="7396459at2759"/>
<keyword evidence="3 4" id="KW-0067">ATP-binding</keyword>
<dbReference type="EC" id="3.6.4.13" evidence="4"/>
<dbReference type="EMBL" id="ASPP01003799">
    <property type="protein sequence ID" value="ETO32957.1"/>
    <property type="molecule type" value="Genomic_DNA"/>
</dbReference>
<dbReference type="SMART" id="SM00487">
    <property type="entry name" value="DEXDc"/>
    <property type="match status" value="1"/>
</dbReference>
<sequence>MIKLAEISPGKKDLPKKEIEAKIWTPKDSLFFKMSNDWGKVLAGLNEACLKTVNSLGFVKPTPVQIHTIPSFCNHKDVIVEACTGSGKTLAYLIPVFHQLLRLKEPLAKTEVGAIIIAPTRELSDQIFRVAQSFVPFAKHISIALVTGGIRSHQEGKGCNIVIGTPGRMYHVLSNGYLNVKELEILVLDECDRLLELGFEQQVNGILERLPKQRRTGLFSATQNKSLMQSLIHRCDLRNPIQIELKVTQKQPIKDILSSTDDQSNTNSNANANSNLLDVQYQRVPKQLTNKYVEIKEGSEVLTLFNMLYDFVT</sequence>
<evidence type="ECO:0000256" key="3">
    <source>
        <dbReference type="ARBA" id="ARBA00022840"/>
    </source>
</evidence>
<reference evidence="6 7" key="1">
    <citation type="journal article" date="2013" name="Curr. Biol.">
        <title>The Genome of the Foraminiferan Reticulomyxa filosa.</title>
        <authorList>
            <person name="Glockner G."/>
            <person name="Hulsmann N."/>
            <person name="Schleicher M."/>
            <person name="Noegel A.A."/>
            <person name="Eichinger L."/>
            <person name="Gallinger C."/>
            <person name="Pawlowski J."/>
            <person name="Sierra R."/>
            <person name="Euteneuer U."/>
            <person name="Pillet L."/>
            <person name="Moustafa A."/>
            <person name="Platzer M."/>
            <person name="Groth M."/>
            <person name="Szafranski K."/>
            <person name="Schliwa M."/>
        </authorList>
    </citation>
    <scope>NUCLEOTIDE SEQUENCE [LARGE SCALE GENOMIC DNA]</scope>
</reference>
<dbReference type="InterPro" id="IPR027417">
    <property type="entry name" value="P-loop_NTPase"/>
</dbReference>
<dbReference type="GO" id="GO:0005524">
    <property type="term" value="F:ATP binding"/>
    <property type="evidence" value="ECO:0007669"/>
    <property type="project" value="UniProtKB-UniRule"/>
</dbReference>
<accession>X6P5S2</accession>
<comment type="similarity">
    <text evidence="4">Belongs to the DEAD box helicase family.</text>
</comment>
<dbReference type="Pfam" id="PF00270">
    <property type="entry name" value="DEAD"/>
    <property type="match status" value="1"/>
</dbReference>
<dbReference type="PROSITE" id="PS51192">
    <property type="entry name" value="HELICASE_ATP_BIND_1"/>
    <property type="match status" value="1"/>
</dbReference>